<keyword evidence="1" id="KW-0472">Membrane</keyword>
<dbReference type="EMBL" id="JAGMUV010000028">
    <property type="protein sequence ID" value="KAH7117495.1"/>
    <property type="molecule type" value="Genomic_DNA"/>
</dbReference>
<comment type="caution">
    <text evidence="2">The sequence shown here is derived from an EMBL/GenBank/DDBJ whole genome shotgun (WGS) entry which is preliminary data.</text>
</comment>
<feature type="non-terminal residue" evidence="2">
    <location>
        <position position="1"/>
    </location>
</feature>
<evidence type="ECO:0000313" key="2">
    <source>
        <dbReference type="EMBL" id="KAH7117495.1"/>
    </source>
</evidence>
<gene>
    <name evidence="2" type="ORF">EDB81DRAFT_590708</name>
</gene>
<keyword evidence="1" id="KW-0812">Transmembrane</keyword>
<keyword evidence="1" id="KW-1133">Transmembrane helix</keyword>
<feature type="transmembrane region" description="Helical" evidence="1">
    <location>
        <begin position="40"/>
        <end position="60"/>
    </location>
</feature>
<dbReference type="AlphaFoldDB" id="A0A9P9DBQ4"/>
<sequence>HDIATFLEHELIRIKTEYNSSVPTGRQLPSDWSGKQNIQILMRMAIPLLIFAASICQFLADRRCCNPNKQLREVLKFQTESQASQLDATYLPILNRLVNGLSTKRQNEVIERFRGIVGPIVILASPLSTVAPGEILGVPKDAIDDQLDLLHSVLSIPSSDQLPVRLLHLSF</sequence>
<evidence type="ECO:0000313" key="3">
    <source>
        <dbReference type="Proteomes" id="UP000738349"/>
    </source>
</evidence>
<reference evidence="2" key="1">
    <citation type="journal article" date="2021" name="Nat. Commun.">
        <title>Genetic determinants of endophytism in the Arabidopsis root mycobiome.</title>
        <authorList>
            <person name="Mesny F."/>
            <person name="Miyauchi S."/>
            <person name="Thiergart T."/>
            <person name="Pickel B."/>
            <person name="Atanasova L."/>
            <person name="Karlsson M."/>
            <person name="Huettel B."/>
            <person name="Barry K.W."/>
            <person name="Haridas S."/>
            <person name="Chen C."/>
            <person name="Bauer D."/>
            <person name="Andreopoulos W."/>
            <person name="Pangilinan J."/>
            <person name="LaButti K."/>
            <person name="Riley R."/>
            <person name="Lipzen A."/>
            <person name="Clum A."/>
            <person name="Drula E."/>
            <person name="Henrissat B."/>
            <person name="Kohler A."/>
            <person name="Grigoriev I.V."/>
            <person name="Martin F.M."/>
            <person name="Hacquard S."/>
        </authorList>
    </citation>
    <scope>NUCLEOTIDE SEQUENCE</scope>
    <source>
        <strain evidence="2">MPI-CAGE-AT-0147</strain>
    </source>
</reference>
<feature type="non-terminal residue" evidence="2">
    <location>
        <position position="171"/>
    </location>
</feature>
<protein>
    <submittedName>
        <fullName evidence="2">Uncharacterized protein</fullName>
    </submittedName>
</protein>
<organism evidence="2 3">
    <name type="scientific">Dactylonectria macrodidyma</name>
    <dbReference type="NCBI Taxonomy" id="307937"/>
    <lineage>
        <taxon>Eukaryota</taxon>
        <taxon>Fungi</taxon>
        <taxon>Dikarya</taxon>
        <taxon>Ascomycota</taxon>
        <taxon>Pezizomycotina</taxon>
        <taxon>Sordariomycetes</taxon>
        <taxon>Hypocreomycetidae</taxon>
        <taxon>Hypocreales</taxon>
        <taxon>Nectriaceae</taxon>
        <taxon>Dactylonectria</taxon>
    </lineage>
</organism>
<name>A0A9P9DBQ4_9HYPO</name>
<evidence type="ECO:0000256" key="1">
    <source>
        <dbReference type="SAM" id="Phobius"/>
    </source>
</evidence>
<keyword evidence="3" id="KW-1185">Reference proteome</keyword>
<accession>A0A9P9DBQ4</accession>
<dbReference type="Proteomes" id="UP000738349">
    <property type="component" value="Unassembled WGS sequence"/>
</dbReference>
<proteinExistence type="predicted"/>
<dbReference type="OrthoDB" id="538223at2759"/>